<dbReference type="PANTHER" id="PTHR33119:SF1">
    <property type="entry name" value="FE2OG DIOXYGENASE DOMAIN-CONTAINING PROTEIN"/>
    <property type="match status" value="1"/>
</dbReference>
<evidence type="ECO:0000313" key="5">
    <source>
        <dbReference type="Proteomes" id="UP000287972"/>
    </source>
</evidence>
<evidence type="ECO:0000259" key="3">
    <source>
        <dbReference type="Pfam" id="PF21666"/>
    </source>
</evidence>
<dbReference type="InterPro" id="IPR049192">
    <property type="entry name" value="DUF4246_C"/>
</dbReference>
<dbReference type="InterPro" id="IPR049207">
    <property type="entry name" value="DUF4246_N"/>
</dbReference>
<sequence>MEIQNDSSRRDDNSESSPRLFSHGRDSFLTKDEERTIESWILNAPDPPPCFQDVKENFEDMFKSSHTNPDSAFVKIFVNFVLNVRLQNGPVDPGSPFNLPGHGLPLTRHTSVFGPHTPYLHGVYGGWNAPTLMNREVCMLKFVEDTTNESEWWLKVREPENVLQWKRQVLELPWAEYWPHADFTEAMADACLAELAKKANLFEETGMVPVMDYAAYVIKSDTLLTQTLKDELKVAVEPLESFQRSQKDWQLDTDGKVLNVVDPSLYPLLYGTSKILPDQHVPLDGCIDYCGMGEVIPQPPKPILDRHIVRVLPLRMKAFGIRSQWLPCNIDLTGGKPRIVSYINNLHPVRDAPLYSIIERLIEKSLPAWDIVYRSTDKVFEVSRLQRIKAIKYCCSVPETCRYTCEPNNRPDRIDEESEDFTEESERLDREWWKATHELLLPEPILDEGRFVKLQVNHVRDKGFFKRDIQAPSPRNPRAMMAMEVSQIQVIVKMVNIHLTPEKPIYEGSPWQIEGQAIERICATALFYYDCDNIADTPISFRTQGDREDLAHKSHYIVGDWLSIEKVFAMKIRETRLQEIGSVLTREGRAIFYPNVYQNRLGPFELVDKTRPGHCKMLALFLVDPANPIISTANIPPQRQDWWSEKFEDLSLVRTLPPELWHQINENVDFPISKETAKKNRAEMTSERSALNREINENWMTTDWGFPNR</sequence>
<comment type="caution">
    <text evidence="4">The sequence shown here is derived from an EMBL/GenBank/DDBJ whole genome shotgun (WGS) entry which is preliminary data.</text>
</comment>
<feature type="domain" description="DUF4246" evidence="2">
    <location>
        <begin position="185"/>
        <end position="645"/>
    </location>
</feature>
<dbReference type="InterPro" id="IPR025340">
    <property type="entry name" value="DUF4246"/>
</dbReference>
<gene>
    <name evidence="4" type="ORF">CEP51_004780</name>
</gene>
<dbReference type="Proteomes" id="UP000287972">
    <property type="component" value="Unassembled WGS sequence"/>
</dbReference>
<feature type="domain" description="DUF4246" evidence="3">
    <location>
        <begin position="99"/>
        <end position="167"/>
    </location>
</feature>
<evidence type="ECO:0000259" key="2">
    <source>
        <dbReference type="Pfam" id="PF14033"/>
    </source>
</evidence>
<protein>
    <submittedName>
        <fullName evidence="4">Uncharacterized protein</fullName>
    </submittedName>
</protein>
<reference evidence="4 5" key="1">
    <citation type="submission" date="2017-06" db="EMBL/GenBank/DDBJ databases">
        <title>Comparative genomic analysis of Ambrosia Fusariam Clade fungi.</title>
        <authorList>
            <person name="Stajich J.E."/>
            <person name="Carrillo J."/>
            <person name="Kijimoto T."/>
            <person name="Eskalen A."/>
            <person name="O'Donnell K."/>
            <person name="Kasson M."/>
        </authorList>
    </citation>
    <scope>NUCLEOTIDE SEQUENCE [LARGE SCALE GENOMIC DNA]</scope>
    <source>
        <strain evidence="4 5">NRRL62606</strain>
    </source>
</reference>
<dbReference type="Pfam" id="PF21666">
    <property type="entry name" value="DUF4246_N"/>
    <property type="match status" value="1"/>
</dbReference>
<dbReference type="Pfam" id="PF14033">
    <property type="entry name" value="DUF4246"/>
    <property type="match status" value="1"/>
</dbReference>
<name>A0A428RZM7_9HYPO</name>
<evidence type="ECO:0000256" key="1">
    <source>
        <dbReference type="SAM" id="MobiDB-lite"/>
    </source>
</evidence>
<accession>A0A428RZM7</accession>
<keyword evidence="5" id="KW-1185">Reference proteome</keyword>
<feature type="region of interest" description="Disordered" evidence="1">
    <location>
        <begin position="1"/>
        <end position="27"/>
    </location>
</feature>
<dbReference type="EMBL" id="NKCL01000090">
    <property type="protein sequence ID" value="RSL83029.1"/>
    <property type="molecule type" value="Genomic_DNA"/>
</dbReference>
<dbReference type="PANTHER" id="PTHR33119">
    <property type="entry name" value="IFI3P"/>
    <property type="match status" value="1"/>
</dbReference>
<organism evidence="4 5">
    <name type="scientific">Fusarium floridanum</name>
    <dbReference type="NCBI Taxonomy" id="1325733"/>
    <lineage>
        <taxon>Eukaryota</taxon>
        <taxon>Fungi</taxon>
        <taxon>Dikarya</taxon>
        <taxon>Ascomycota</taxon>
        <taxon>Pezizomycotina</taxon>
        <taxon>Sordariomycetes</taxon>
        <taxon>Hypocreomycetidae</taxon>
        <taxon>Hypocreales</taxon>
        <taxon>Nectriaceae</taxon>
        <taxon>Fusarium</taxon>
        <taxon>Fusarium solani species complex</taxon>
    </lineage>
</organism>
<proteinExistence type="predicted"/>
<evidence type="ECO:0000313" key="4">
    <source>
        <dbReference type="EMBL" id="RSL83029.1"/>
    </source>
</evidence>
<dbReference type="AlphaFoldDB" id="A0A428RZM7"/>